<dbReference type="Gene3D" id="3.40.50.720">
    <property type="entry name" value="NAD(P)-binding Rossmann-like Domain"/>
    <property type="match status" value="1"/>
</dbReference>
<dbReference type="Pfam" id="PF05368">
    <property type="entry name" value="NmrA"/>
    <property type="match status" value="1"/>
</dbReference>
<organism evidence="2 3">
    <name type="scientific">Penicillium frequentans</name>
    <dbReference type="NCBI Taxonomy" id="3151616"/>
    <lineage>
        <taxon>Eukaryota</taxon>
        <taxon>Fungi</taxon>
        <taxon>Dikarya</taxon>
        <taxon>Ascomycota</taxon>
        <taxon>Pezizomycotina</taxon>
        <taxon>Eurotiomycetes</taxon>
        <taxon>Eurotiomycetidae</taxon>
        <taxon>Eurotiales</taxon>
        <taxon>Aspergillaceae</taxon>
        <taxon>Penicillium</taxon>
    </lineage>
</organism>
<evidence type="ECO:0000313" key="3">
    <source>
        <dbReference type="Proteomes" id="UP001220324"/>
    </source>
</evidence>
<name>A0AAD6D2N3_9EURO</name>
<dbReference type="InterPro" id="IPR051604">
    <property type="entry name" value="Ergot_Alk_Oxidoreductase"/>
</dbReference>
<dbReference type="InterPro" id="IPR036291">
    <property type="entry name" value="NAD(P)-bd_dom_sf"/>
</dbReference>
<keyword evidence="3" id="KW-1185">Reference proteome</keyword>
<dbReference type="PANTHER" id="PTHR43162">
    <property type="match status" value="1"/>
</dbReference>
<dbReference type="Proteomes" id="UP001220324">
    <property type="component" value="Unassembled WGS sequence"/>
</dbReference>
<dbReference type="PANTHER" id="PTHR43162:SF1">
    <property type="entry name" value="PRESTALK A DIFFERENTIATION PROTEIN A"/>
    <property type="match status" value="1"/>
</dbReference>
<dbReference type="SUPFAM" id="SSF51735">
    <property type="entry name" value="NAD(P)-binding Rossmann-fold domains"/>
    <property type="match status" value="1"/>
</dbReference>
<evidence type="ECO:0000313" key="2">
    <source>
        <dbReference type="EMBL" id="KAJ5552404.1"/>
    </source>
</evidence>
<gene>
    <name evidence="2" type="ORF">N7494_001782</name>
</gene>
<feature type="domain" description="NmrA-like" evidence="1">
    <location>
        <begin position="7"/>
        <end position="250"/>
    </location>
</feature>
<evidence type="ECO:0000259" key="1">
    <source>
        <dbReference type="Pfam" id="PF05368"/>
    </source>
</evidence>
<dbReference type="InterPro" id="IPR008030">
    <property type="entry name" value="NmrA-like"/>
</dbReference>
<dbReference type="EMBL" id="JAQIZZ010000002">
    <property type="protein sequence ID" value="KAJ5552404.1"/>
    <property type="molecule type" value="Genomic_DNA"/>
</dbReference>
<comment type="caution">
    <text evidence="2">The sequence shown here is derived from an EMBL/GenBank/DDBJ whole genome shotgun (WGS) entry which is preliminary data.</text>
</comment>
<accession>A0AAD6D2N3</accession>
<proteinExistence type="predicted"/>
<dbReference type="AlphaFoldDB" id="A0AAD6D2N3"/>
<protein>
    <recommendedName>
        <fullName evidence="1">NmrA-like domain-containing protein</fullName>
    </recommendedName>
</protein>
<reference evidence="2 3" key="1">
    <citation type="journal article" date="2023" name="IMA Fungus">
        <title>Comparative genomic study of the Penicillium genus elucidates a diverse pangenome and 15 lateral gene transfer events.</title>
        <authorList>
            <person name="Petersen C."/>
            <person name="Sorensen T."/>
            <person name="Nielsen M.R."/>
            <person name="Sondergaard T.E."/>
            <person name="Sorensen J.L."/>
            <person name="Fitzpatrick D.A."/>
            <person name="Frisvad J.C."/>
            <person name="Nielsen K.L."/>
        </authorList>
    </citation>
    <scope>NUCLEOTIDE SEQUENCE [LARGE SCALE GENOMIC DNA]</scope>
    <source>
        <strain evidence="2 3">IBT 35679</strain>
    </source>
</reference>
<sequence length="316" mass="34268">MVSSLTTIIFGPTGQVGSSTARAVQKLGANVVLALRDPNKPIPGLTPEQEEAGGYRRIQADLTKPDTIEAAVRATDAKRAFIYLAHGSPDHMRKTIESLKASGIEFVVFLSSVSVQGDIRKVPQEEYIPYAHAQVEVNLDEVFGDGGYVAVRPGFFNTNASWWRGMIQKGDVRLAYPDAKVDWISPEDIGKVAGTVLVKGPRATEGAEEPTAITLCGPKLVSQRDAVRIFGDALGKKITVTELDEKQGRAVMLENGVPEFAAGPILESMRPKKIGEGGFNPFQGEAYTRAAANLHKYAWDVSSLEEWAKANKNIFL</sequence>